<evidence type="ECO:0000313" key="1">
    <source>
        <dbReference type="EMBL" id="DAF91318.1"/>
    </source>
</evidence>
<organism evidence="1">
    <name type="scientific">Podoviridae sp. ctIlt3</name>
    <dbReference type="NCBI Taxonomy" id="2825239"/>
    <lineage>
        <taxon>Viruses</taxon>
        <taxon>Duplodnaviria</taxon>
        <taxon>Heunggongvirae</taxon>
        <taxon>Uroviricota</taxon>
        <taxon>Caudoviricetes</taxon>
    </lineage>
</organism>
<accession>A0A8S5UAD0</accession>
<sequence>MRLLPWAVGSIFYDLLQHGREIESAIARHVYASLLPVFPGCQNVVSEQLLQGECRVDMMTISIYNIISQC</sequence>
<proteinExistence type="predicted"/>
<dbReference type="EMBL" id="BK016049">
    <property type="protein sequence ID" value="DAF91318.1"/>
    <property type="molecule type" value="Genomic_DNA"/>
</dbReference>
<reference evidence="1" key="1">
    <citation type="journal article" date="2021" name="Proc. Natl. Acad. Sci. U.S.A.">
        <title>A Catalog of Tens of Thousands of Viruses from Human Metagenomes Reveals Hidden Associations with Chronic Diseases.</title>
        <authorList>
            <person name="Tisza M.J."/>
            <person name="Buck C.B."/>
        </authorList>
    </citation>
    <scope>NUCLEOTIDE SEQUENCE</scope>
    <source>
        <strain evidence="1">CtIlt3</strain>
    </source>
</reference>
<name>A0A8S5UAD0_9CAUD</name>
<protein>
    <submittedName>
        <fullName evidence="1">Uncharacterized protein</fullName>
    </submittedName>
</protein>